<dbReference type="PANTHER" id="PTHR30289:SF1">
    <property type="entry name" value="PEBP (PHOSPHATIDYLETHANOLAMINE-BINDING PROTEIN) FAMILY PROTEIN"/>
    <property type="match status" value="1"/>
</dbReference>
<protein>
    <recommendedName>
        <fullName evidence="3">YbhB/YbcL family Raf kinase inhibitor-like protein</fullName>
    </recommendedName>
</protein>
<evidence type="ECO:0008006" key="3">
    <source>
        <dbReference type="Google" id="ProtNLM"/>
    </source>
</evidence>
<dbReference type="Gene3D" id="3.90.280.10">
    <property type="entry name" value="PEBP-like"/>
    <property type="match status" value="1"/>
</dbReference>
<dbReference type="InterPro" id="IPR036610">
    <property type="entry name" value="PEBP-like_sf"/>
</dbReference>
<dbReference type="Pfam" id="PF01161">
    <property type="entry name" value="PBP"/>
    <property type="match status" value="1"/>
</dbReference>
<dbReference type="InterPro" id="IPR005247">
    <property type="entry name" value="YbhB_YbcL/LppC-like"/>
</dbReference>
<sequence length="134" mass="14753">MPARYSCDSIGVSPALSISGVPEEAQSLVLIMEDIDTPKVGWVHWLVFNIPPTVKEIPEGKEPVGRAGKNSWGTVGYGGPCPTKGENSYVFRVYALNRVLALPVGSTKEKVLAEMKMYVLTQAELVWRYKRATK</sequence>
<evidence type="ECO:0000313" key="2">
    <source>
        <dbReference type="Proteomes" id="UP000177797"/>
    </source>
</evidence>
<dbReference type="SUPFAM" id="SSF49777">
    <property type="entry name" value="PEBP-like"/>
    <property type="match status" value="1"/>
</dbReference>
<accession>A0A1G2NDL5</accession>
<comment type="caution">
    <text evidence="1">The sequence shown here is derived from an EMBL/GenBank/DDBJ whole genome shotgun (WGS) entry which is preliminary data.</text>
</comment>
<dbReference type="PANTHER" id="PTHR30289">
    <property type="entry name" value="UNCHARACTERIZED PROTEIN YBCL-RELATED"/>
    <property type="match status" value="1"/>
</dbReference>
<dbReference type="InterPro" id="IPR008914">
    <property type="entry name" value="PEBP"/>
</dbReference>
<gene>
    <name evidence="1" type="ORF">A2938_02510</name>
</gene>
<name>A0A1G2NDL5_9BACT</name>
<proteinExistence type="predicted"/>
<dbReference type="EMBL" id="MHSA01000016">
    <property type="protein sequence ID" value="OHA34156.1"/>
    <property type="molecule type" value="Genomic_DNA"/>
</dbReference>
<dbReference type="CDD" id="cd00865">
    <property type="entry name" value="PEBP_bact_arch"/>
    <property type="match status" value="1"/>
</dbReference>
<evidence type="ECO:0000313" key="1">
    <source>
        <dbReference type="EMBL" id="OHA34156.1"/>
    </source>
</evidence>
<organism evidence="1 2">
    <name type="scientific">Candidatus Taylorbacteria bacterium RIFCSPLOWO2_01_FULL_48_100</name>
    <dbReference type="NCBI Taxonomy" id="1802322"/>
    <lineage>
        <taxon>Bacteria</taxon>
        <taxon>Candidatus Tayloriibacteriota</taxon>
    </lineage>
</organism>
<dbReference type="NCBIfam" id="TIGR00481">
    <property type="entry name" value="YbhB/YbcL family Raf kinase inhibitor-like protein"/>
    <property type="match status" value="1"/>
</dbReference>
<dbReference type="AlphaFoldDB" id="A0A1G2NDL5"/>
<reference evidence="1 2" key="1">
    <citation type="journal article" date="2016" name="Nat. Commun.">
        <title>Thousands of microbial genomes shed light on interconnected biogeochemical processes in an aquifer system.</title>
        <authorList>
            <person name="Anantharaman K."/>
            <person name="Brown C.T."/>
            <person name="Hug L.A."/>
            <person name="Sharon I."/>
            <person name="Castelle C.J."/>
            <person name="Probst A.J."/>
            <person name="Thomas B.C."/>
            <person name="Singh A."/>
            <person name="Wilkins M.J."/>
            <person name="Karaoz U."/>
            <person name="Brodie E.L."/>
            <person name="Williams K.H."/>
            <person name="Hubbard S.S."/>
            <person name="Banfield J.F."/>
        </authorList>
    </citation>
    <scope>NUCLEOTIDE SEQUENCE [LARGE SCALE GENOMIC DNA]</scope>
</reference>
<dbReference type="Proteomes" id="UP000177797">
    <property type="component" value="Unassembled WGS sequence"/>
</dbReference>